<evidence type="ECO:0000256" key="5">
    <source>
        <dbReference type="ARBA" id="ARBA00022825"/>
    </source>
</evidence>
<organism evidence="13 14">
    <name type="scientific">Myceligenerans xiligouense</name>
    <dbReference type="NCBI Taxonomy" id="253184"/>
    <lineage>
        <taxon>Bacteria</taxon>
        <taxon>Bacillati</taxon>
        <taxon>Actinomycetota</taxon>
        <taxon>Actinomycetes</taxon>
        <taxon>Micrococcales</taxon>
        <taxon>Promicromonosporaceae</taxon>
        <taxon>Myceligenerans</taxon>
    </lineage>
</organism>
<dbReference type="AlphaFoldDB" id="A0A3N4YRC4"/>
<accession>A0A3N4YRC4</accession>
<dbReference type="PRINTS" id="PR00861">
    <property type="entry name" value="ALYTICPTASE"/>
</dbReference>
<dbReference type="SUPFAM" id="SSF50494">
    <property type="entry name" value="Trypsin-like serine proteases"/>
    <property type="match status" value="1"/>
</dbReference>
<feature type="active site" description="Charge relay system" evidence="8">
    <location>
        <position position="174"/>
    </location>
</feature>
<dbReference type="InterPro" id="IPR018114">
    <property type="entry name" value="TRYPSIN_HIS"/>
</dbReference>
<evidence type="ECO:0000259" key="12">
    <source>
        <dbReference type="Pfam" id="PF02983"/>
    </source>
</evidence>
<feature type="chain" id="PRO_5039413744" evidence="10">
    <location>
        <begin position="30"/>
        <end position="290"/>
    </location>
</feature>
<feature type="active site" description="Charge relay system" evidence="8">
    <location>
        <position position="144"/>
    </location>
</feature>
<evidence type="ECO:0000313" key="13">
    <source>
        <dbReference type="EMBL" id="RPF21060.1"/>
    </source>
</evidence>
<keyword evidence="14" id="KW-1185">Reference proteome</keyword>
<keyword evidence="6" id="KW-0865">Zymogen</keyword>
<evidence type="ECO:0000256" key="3">
    <source>
        <dbReference type="ARBA" id="ARBA00022729"/>
    </source>
</evidence>
<sequence>MRSIPRTGIRTRIVALAAGLGLAASSVVATSAVARPVDLPVAASQLAAAHSAVERSGVDGVAWYTDKASGKVVVTADSTVSAADIAAIRKEAGPHARSVDVERTHGEFRPLLSAGDAIYGGGYRCSLGFNVRSGSDYYFLTAGHCGKSVRTWYADPSQSTLIGDTVSASFPGNDYALVSYDNPSLSHPGGYTAADAYVGERVTRTGSTTGTHSGTVTALNVTVRYQGGGTVRGMIQTTVCAEPGDSGGPLYDGSKAIGLTSGGSGDCRTGGTTFYQPVTEALNAYGVDIY</sequence>
<feature type="disulfide bond" evidence="9">
    <location>
        <begin position="240"/>
        <end position="267"/>
    </location>
</feature>
<evidence type="ECO:0000256" key="6">
    <source>
        <dbReference type="ARBA" id="ARBA00023145"/>
    </source>
</evidence>
<keyword evidence="3 10" id="KW-0732">Signal</keyword>
<keyword evidence="5" id="KW-0720">Serine protease</keyword>
<comment type="similarity">
    <text evidence="1">Belongs to the peptidase S1 family.</text>
</comment>
<dbReference type="InterPro" id="IPR004236">
    <property type="entry name" value="Pept_S1_alpha_lytic"/>
</dbReference>
<dbReference type="PIRSF" id="PIRSF001134">
    <property type="entry name" value="Streptogrisin"/>
    <property type="match status" value="1"/>
</dbReference>
<dbReference type="CDD" id="cd21112">
    <property type="entry name" value="alphaLP-like"/>
    <property type="match status" value="1"/>
</dbReference>
<evidence type="ECO:0000256" key="1">
    <source>
        <dbReference type="ARBA" id="ARBA00007664"/>
    </source>
</evidence>
<dbReference type="GO" id="GO:0006508">
    <property type="term" value="P:proteolysis"/>
    <property type="evidence" value="ECO:0007669"/>
    <property type="project" value="UniProtKB-KW"/>
</dbReference>
<dbReference type="Pfam" id="PF00089">
    <property type="entry name" value="Trypsin"/>
    <property type="match status" value="1"/>
</dbReference>
<evidence type="ECO:0000256" key="10">
    <source>
        <dbReference type="SAM" id="SignalP"/>
    </source>
</evidence>
<feature type="domain" description="Peptidase S1A alpha-lytic prodomain" evidence="12">
    <location>
        <begin position="43"/>
        <end position="93"/>
    </location>
</feature>
<feature type="signal peptide" evidence="10">
    <location>
        <begin position="1"/>
        <end position="29"/>
    </location>
</feature>
<feature type="active site" description="Charge relay system" evidence="8">
    <location>
        <position position="246"/>
    </location>
</feature>
<feature type="domain" description="Peptidase S1" evidence="11">
    <location>
        <begin position="135"/>
        <end position="283"/>
    </location>
</feature>
<dbReference type="InterPro" id="IPR033116">
    <property type="entry name" value="TRYPSIN_SER"/>
</dbReference>
<gene>
    <name evidence="13" type="ORF">EDD34_1673</name>
</gene>
<dbReference type="EMBL" id="RKQZ01000001">
    <property type="protein sequence ID" value="RPF21060.1"/>
    <property type="molecule type" value="Genomic_DNA"/>
</dbReference>
<evidence type="ECO:0000313" key="14">
    <source>
        <dbReference type="Proteomes" id="UP000280501"/>
    </source>
</evidence>
<evidence type="ECO:0000256" key="7">
    <source>
        <dbReference type="ARBA" id="ARBA00023157"/>
    </source>
</evidence>
<dbReference type="InterPro" id="IPR043504">
    <property type="entry name" value="Peptidase_S1_PA_chymotrypsin"/>
</dbReference>
<keyword evidence="4" id="KW-0378">Hydrolase</keyword>
<dbReference type="InterPro" id="IPR009003">
    <property type="entry name" value="Peptidase_S1_PA"/>
</dbReference>
<dbReference type="GO" id="GO:0005576">
    <property type="term" value="C:extracellular region"/>
    <property type="evidence" value="ECO:0007669"/>
    <property type="project" value="InterPro"/>
</dbReference>
<dbReference type="Pfam" id="PF02983">
    <property type="entry name" value="Pro_Al_protease"/>
    <property type="match status" value="1"/>
</dbReference>
<dbReference type="InterPro" id="IPR001316">
    <property type="entry name" value="Pept_S1A_streptogrisin"/>
</dbReference>
<evidence type="ECO:0000256" key="2">
    <source>
        <dbReference type="ARBA" id="ARBA00022670"/>
    </source>
</evidence>
<dbReference type="PROSITE" id="PS00135">
    <property type="entry name" value="TRYPSIN_SER"/>
    <property type="match status" value="1"/>
</dbReference>
<keyword evidence="2" id="KW-0645">Protease</keyword>
<protein>
    <submittedName>
        <fullName evidence="13">Streptogrisin B</fullName>
    </submittedName>
</protein>
<dbReference type="Gene3D" id="2.40.10.10">
    <property type="entry name" value="Trypsin-like serine proteases"/>
    <property type="match status" value="2"/>
</dbReference>
<comment type="caution">
    <text evidence="13">The sequence shown here is derived from an EMBL/GenBank/DDBJ whole genome shotgun (WGS) entry which is preliminary data.</text>
</comment>
<dbReference type="Proteomes" id="UP000280501">
    <property type="component" value="Unassembled WGS sequence"/>
</dbReference>
<reference evidence="13 14" key="1">
    <citation type="submission" date="2018-11" db="EMBL/GenBank/DDBJ databases">
        <title>Sequencing the genomes of 1000 actinobacteria strains.</title>
        <authorList>
            <person name="Klenk H.-P."/>
        </authorList>
    </citation>
    <scope>NUCLEOTIDE SEQUENCE [LARGE SCALE GENOMIC DNA]</scope>
    <source>
        <strain evidence="13 14">DSM 15700</strain>
    </source>
</reference>
<evidence type="ECO:0000259" key="11">
    <source>
        <dbReference type="Pfam" id="PF00089"/>
    </source>
</evidence>
<name>A0A3N4YRC4_9MICO</name>
<evidence type="ECO:0000256" key="4">
    <source>
        <dbReference type="ARBA" id="ARBA00022801"/>
    </source>
</evidence>
<dbReference type="RefSeq" id="WP_211341528.1">
    <property type="nucleotide sequence ID" value="NZ_RKQZ01000001.1"/>
</dbReference>
<dbReference type="GO" id="GO:0004252">
    <property type="term" value="F:serine-type endopeptidase activity"/>
    <property type="evidence" value="ECO:0007669"/>
    <property type="project" value="InterPro"/>
</dbReference>
<dbReference type="PROSITE" id="PS00134">
    <property type="entry name" value="TRYPSIN_HIS"/>
    <property type="match status" value="1"/>
</dbReference>
<feature type="disulfide bond" evidence="9">
    <location>
        <begin position="125"/>
        <end position="145"/>
    </location>
</feature>
<evidence type="ECO:0000256" key="8">
    <source>
        <dbReference type="PIRSR" id="PIRSR001134-1"/>
    </source>
</evidence>
<dbReference type="InterPro" id="IPR001254">
    <property type="entry name" value="Trypsin_dom"/>
</dbReference>
<proteinExistence type="inferred from homology"/>
<evidence type="ECO:0000256" key="9">
    <source>
        <dbReference type="PIRSR" id="PIRSR001134-2"/>
    </source>
</evidence>
<keyword evidence="7 9" id="KW-1015">Disulfide bond</keyword>